<dbReference type="Proteomes" id="UP000325440">
    <property type="component" value="Unassembled WGS sequence"/>
</dbReference>
<name>A0A5E4MZL2_9HEMI</name>
<gene>
    <name evidence="1" type="ORF">CINCED_3A005769</name>
</gene>
<accession>A0A5E4MZL2</accession>
<dbReference type="EMBL" id="CABPRJ010001455">
    <property type="protein sequence ID" value="VVC37814.1"/>
    <property type="molecule type" value="Genomic_DNA"/>
</dbReference>
<organism evidence="1 2">
    <name type="scientific">Cinara cedri</name>
    <dbReference type="NCBI Taxonomy" id="506608"/>
    <lineage>
        <taxon>Eukaryota</taxon>
        <taxon>Metazoa</taxon>
        <taxon>Ecdysozoa</taxon>
        <taxon>Arthropoda</taxon>
        <taxon>Hexapoda</taxon>
        <taxon>Insecta</taxon>
        <taxon>Pterygota</taxon>
        <taxon>Neoptera</taxon>
        <taxon>Paraneoptera</taxon>
        <taxon>Hemiptera</taxon>
        <taxon>Sternorrhyncha</taxon>
        <taxon>Aphidomorpha</taxon>
        <taxon>Aphidoidea</taxon>
        <taxon>Aphididae</taxon>
        <taxon>Lachninae</taxon>
        <taxon>Cinara</taxon>
    </lineage>
</organism>
<evidence type="ECO:0000313" key="1">
    <source>
        <dbReference type="EMBL" id="VVC37814.1"/>
    </source>
</evidence>
<sequence length="75" mass="8664">MKGEIINETTPVGRVYRNKIIEKEPNSKVVEEQYMQQERNLSLVLCITANYHSFDSEAATIAHNLIELMTNYYAV</sequence>
<evidence type="ECO:0000313" key="2">
    <source>
        <dbReference type="Proteomes" id="UP000325440"/>
    </source>
</evidence>
<keyword evidence="2" id="KW-1185">Reference proteome</keyword>
<reference evidence="1 2" key="1">
    <citation type="submission" date="2019-08" db="EMBL/GenBank/DDBJ databases">
        <authorList>
            <person name="Alioto T."/>
            <person name="Alioto T."/>
            <person name="Gomez Garrido J."/>
        </authorList>
    </citation>
    <scope>NUCLEOTIDE SEQUENCE [LARGE SCALE GENOMIC DNA]</scope>
</reference>
<dbReference type="AlphaFoldDB" id="A0A5E4MZL2"/>
<protein>
    <submittedName>
        <fullName evidence="1">Uncharacterized protein</fullName>
    </submittedName>
</protein>
<proteinExistence type="predicted"/>